<keyword evidence="2" id="KW-0815">Transposition</keyword>
<dbReference type="InterPro" id="IPR009057">
    <property type="entry name" value="Homeodomain-like_sf"/>
</dbReference>
<keyword evidence="3" id="KW-0238">DNA-binding</keyword>
<evidence type="ECO:0000259" key="5">
    <source>
        <dbReference type="PROSITE" id="PS50531"/>
    </source>
</evidence>
<accession>A0ABD0BBW5</accession>
<dbReference type="PANTHER" id="PTHR35004:SF6">
    <property type="entry name" value="TRANSPOSASE"/>
    <property type="match status" value="1"/>
</dbReference>
<organism evidence="7 8">
    <name type="scientific">Aeromonas caviae</name>
    <name type="common">Aeromonas punctata</name>
    <dbReference type="NCBI Taxonomy" id="648"/>
    <lineage>
        <taxon>Bacteria</taxon>
        <taxon>Pseudomonadati</taxon>
        <taxon>Pseudomonadota</taxon>
        <taxon>Gammaproteobacteria</taxon>
        <taxon>Aeromonadales</taxon>
        <taxon>Aeromonadaceae</taxon>
        <taxon>Aeromonas</taxon>
    </lineage>
</organism>
<evidence type="ECO:0000256" key="4">
    <source>
        <dbReference type="ARBA" id="ARBA00023172"/>
    </source>
</evidence>
<dbReference type="PANTHER" id="PTHR35004">
    <property type="entry name" value="TRANSPOSASE RV3428C-RELATED"/>
    <property type="match status" value="1"/>
</dbReference>
<comment type="caution">
    <text evidence="7">The sequence shown here is derived from an EMBL/GenBank/DDBJ whole genome shotgun (WGS) entry which is preliminary data.</text>
</comment>
<evidence type="ECO:0000256" key="1">
    <source>
        <dbReference type="ARBA" id="ARBA00009277"/>
    </source>
</evidence>
<dbReference type="GO" id="GO:0032196">
    <property type="term" value="P:transposition"/>
    <property type="evidence" value="ECO:0007669"/>
    <property type="project" value="UniProtKB-KW"/>
</dbReference>
<reference evidence="7 8" key="1">
    <citation type="submission" date="2021-07" db="EMBL/GenBank/DDBJ databases">
        <title>Draft genome sequence of carbapenem-resistant Aeromonas spp. in Japan.</title>
        <authorList>
            <person name="Maehana S."/>
            <person name="Suzuki M."/>
            <person name="Kitasato H."/>
        </authorList>
    </citation>
    <scope>NUCLEOTIDE SEQUENCE [LARGE SCALE GENOMIC DNA]</scope>
    <source>
        <strain evidence="7 8">KAM382</strain>
    </source>
</reference>
<evidence type="ECO:0000259" key="6">
    <source>
        <dbReference type="PROSITE" id="PS50937"/>
    </source>
</evidence>
<keyword evidence="4" id="KW-0233">DNA recombination</keyword>
<evidence type="ECO:0008006" key="9">
    <source>
        <dbReference type="Google" id="ProtNLM"/>
    </source>
</evidence>
<dbReference type="Gene3D" id="1.10.10.60">
    <property type="entry name" value="Homeodomain-like"/>
    <property type="match status" value="1"/>
</dbReference>
<comment type="similarity">
    <text evidence="1">Belongs to the transposase IS21/IS408/IS1162 family.</text>
</comment>
<dbReference type="InterPro" id="IPR017894">
    <property type="entry name" value="HTH_IS21_transposase_type"/>
</dbReference>
<dbReference type="SUPFAM" id="SSF46689">
    <property type="entry name" value="Homeodomain-like"/>
    <property type="match status" value="1"/>
</dbReference>
<evidence type="ECO:0000313" key="7">
    <source>
        <dbReference type="EMBL" id="GJB93576.1"/>
    </source>
</evidence>
<name>A0ABD0BBW5_AERCA</name>
<dbReference type="PROSITE" id="PS50531">
    <property type="entry name" value="HTH_IS21"/>
    <property type="match status" value="1"/>
</dbReference>
<evidence type="ECO:0000256" key="3">
    <source>
        <dbReference type="ARBA" id="ARBA00023125"/>
    </source>
</evidence>
<dbReference type="Proteomes" id="UP000737420">
    <property type="component" value="Unassembled WGS sequence"/>
</dbReference>
<protein>
    <recommendedName>
        <fullName evidence="9">HTH IS21-type domain-containing protein</fullName>
    </recommendedName>
</protein>
<sequence>MEIRVLARQGMSIRAIAQQLRVSRNTVRKYLRNPGLPIYPNRAARPTKLDPFKPYLQARIQAAKPHWIPATVLLRELREHGYTGGLSQLKAWLSPLRHDASGTIVRFETAPGKQMQVDFTIIRRGNRPLKAFVATLGFREQQAYGQQCQSARPALHQCPFCRRSTGAALGTSDTTN</sequence>
<dbReference type="GO" id="GO:0006310">
    <property type="term" value="P:DNA recombination"/>
    <property type="evidence" value="ECO:0007669"/>
    <property type="project" value="UniProtKB-KW"/>
</dbReference>
<dbReference type="InterPro" id="IPR000551">
    <property type="entry name" value="MerR-type_HTH_dom"/>
</dbReference>
<feature type="domain" description="HTH merR-type" evidence="6">
    <location>
        <begin position="1"/>
        <end position="22"/>
    </location>
</feature>
<gene>
    <name evidence="7" type="ORF">KAM382_36370</name>
</gene>
<dbReference type="AlphaFoldDB" id="A0ABD0BBW5"/>
<feature type="domain" description="HTH IS21-type" evidence="5">
    <location>
        <begin position="1"/>
        <end position="60"/>
    </location>
</feature>
<evidence type="ECO:0000313" key="8">
    <source>
        <dbReference type="Proteomes" id="UP000737420"/>
    </source>
</evidence>
<proteinExistence type="inferred from homology"/>
<dbReference type="Pfam" id="PF13384">
    <property type="entry name" value="HTH_23"/>
    <property type="match status" value="1"/>
</dbReference>
<evidence type="ECO:0000256" key="2">
    <source>
        <dbReference type="ARBA" id="ARBA00022578"/>
    </source>
</evidence>
<dbReference type="GO" id="GO:0003677">
    <property type="term" value="F:DNA binding"/>
    <property type="evidence" value="ECO:0007669"/>
    <property type="project" value="UniProtKB-KW"/>
</dbReference>
<dbReference type="EMBL" id="BPOP01000051">
    <property type="protein sequence ID" value="GJB93576.1"/>
    <property type="molecule type" value="Genomic_DNA"/>
</dbReference>
<dbReference type="PROSITE" id="PS50937">
    <property type="entry name" value="HTH_MERR_2"/>
    <property type="match status" value="1"/>
</dbReference>